<organism evidence="1 2">
    <name type="scientific">Candidatus Shapirobacteria bacterium CG06_land_8_20_14_3_00_40_12</name>
    <dbReference type="NCBI Taxonomy" id="1974881"/>
    <lineage>
        <taxon>Bacteria</taxon>
        <taxon>Candidatus Shapironibacteriota</taxon>
    </lineage>
</organism>
<protein>
    <recommendedName>
        <fullName evidence="3">DNA polymerase III subunit delta</fullName>
    </recommendedName>
</protein>
<proteinExistence type="predicted"/>
<dbReference type="Proteomes" id="UP000231407">
    <property type="component" value="Unassembled WGS sequence"/>
</dbReference>
<dbReference type="InterPro" id="IPR027417">
    <property type="entry name" value="P-loop_NTPase"/>
</dbReference>
<dbReference type="Gene3D" id="3.40.50.300">
    <property type="entry name" value="P-loop containing nucleotide triphosphate hydrolases"/>
    <property type="match status" value="1"/>
</dbReference>
<accession>A0A2M7ARZ2</accession>
<name>A0A2M7ARZ2_9BACT</name>
<dbReference type="SUPFAM" id="SSF52540">
    <property type="entry name" value="P-loop containing nucleoside triphosphate hydrolases"/>
    <property type="match status" value="1"/>
</dbReference>
<reference evidence="2" key="1">
    <citation type="submission" date="2017-09" db="EMBL/GenBank/DDBJ databases">
        <title>Depth-based differentiation of microbial function through sediment-hosted aquifers and enrichment of novel symbionts in the deep terrestrial subsurface.</title>
        <authorList>
            <person name="Probst A.J."/>
            <person name="Ladd B."/>
            <person name="Jarett J.K."/>
            <person name="Geller-Mcgrath D.E."/>
            <person name="Sieber C.M.K."/>
            <person name="Emerson J.B."/>
            <person name="Anantharaman K."/>
            <person name="Thomas B.C."/>
            <person name="Malmstrom R."/>
            <person name="Stieglmeier M."/>
            <person name="Klingl A."/>
            <person name="Woyke T."/>
            <person name="Ryan C.M."/>
            <person name="Banfield J.F."/>
        </authorList>
    </citation>
    <scope>NUCLEOTIDE SEQUENCE [LARGE SCALE GENOMIC DNA]</scope>
</reference>
<gene>
    <name evidence="1" type="ORF">COS78_02465</name>
</gene>
<sequence>MLDFPSTLVIGKNPKLSLDCVKTLLDRIDHQLDSNPDLLVIDQNSGWSITTVRTIGAFLCLKPYNHSSRVVLIRSIENLETAAQNALLKNLEEPGSLRFFILTTTNPKLVLPTIISRCQLIFTSNLDSSVSSPNWTLPKNIKEILNLSDNVGTDKSAINSLLHGQLLTNQQLLLDSADPKIAKNLNLLIKSIDLINHHVDPKLALDYYLLSN</sequence>
<dbReference type="AlphaFoldDB" id="A0A2M7ARZ2"/>
<evidence type="ECO:0000313" key="2">
    <source>
        <dbReference type="Proteomes" id="UP000231407"/>
    </source>
</evidence>
<dbReference type="Pfam" id="PF13177">
    <property type="entry name" value="DNA_pol3_delta2"/>
    <property type="match status" value="1"/>
</dbReference>
<comment type="caution">
    <text evidence="1">The sequence shown here is derived from an EMBL/GenBank/DDBJ whole genome shotgun (WGS) entry which is preliminary data.</text>
</comment>
<dbReference type="EMBL" id="PEWA01000030">
    <property type="protein sequence ID" value="PIU73399.1"/>
    <property type="molecule type" value="Genomic_DNA"/>
</dbReference>
<evidence type="ECO:0000313" key="1">
    <source>
        <dbReference type="EMBL" id="PIU73399.1"/>
    </source>
</evidence>
<evidence type="ECO:0008006" key="3">
    <source>
        <dbReference type="Google" id="ProtNLM"/>
    </source>
</evidence>